<dbReference type="AlphaFoldDB" id="C4XQK0"/>
<gene>
    <name evidence="1" type="ordered locus">DMR_18740</name>
</gene>
<name>C4XQK0_SOLM1</name>
<dbReference type="KEGG" id="dma:DMR_18740"/>
<dbReference type="HOGENOM" id="CLU_1692668_0_0_7"/>
<evidence type="ECO:0000313" key="2">
    <source>
        <dbReference type="Proteomes" id="UP000009071"/>
    </source>
</evidence>
<organism evidence="1 2">
    <name type="scientific">Solidesulfovibrio magneticus (strain ATCC 700980 / DSM 13731 / RS-1)</name>
    <name type="common">Desulfovibrio magneticus</name>
    <dbReference type="NCBI Taxonomy" id="573370"/>
    <lineage>
        <taxon>Bacteria</taxon>
        <taxon>Pseudomonadati</taxon>
        <taxon>Thermodesulfobacteriota</taxon>
        <taxon>Desulfovibrionia</taxon>
        <taxon>Desulfovibrionales</taxon>
        <taxon>Desulfovibrionaceae</taxon>
        <taxon>Solidesulfovibrio</taxon>
    </lineage>
</organism>
<dbReference type="Proteomes" id="UP000009071">
    <property type="component" value="Chromosome"/>
</dbReference>
<sequence length="155" mass="16901">MNAMKSNALTPAEDSDITDYIKSGVIVIEGYNYPVVPDVLSQDVFNSLPPIAKHALLYGFKKKLVDAVAGKGDAKGYTKERRAEVIGKVYRRLTEEKVWNKGAFGEVGRKAKTIADKALDLGLEFTEQERAFLAKLAQAEEGRKAAAKKAKAAAK</sequence>
<keyword evidence="2" id="KW-1185">Reference proteome</keyword>
<protein>
    <submittedName>
        <fullName evidence="1">Uncharacterized protein</fullName>
    </submittedName>
</protein>
<evidence type="ECO:0000313" key="1">
    <source>
        <dbReference type="EMBL" id="BAH75365.1"/>
    </source>
</evidence>
<dbReference type="EMBL" id="AP010904">
    <property type="protein sequence ID" value="BAH75365.1"/>
    <property type="molecule type" value="Genomic_DNA"/>
</dbReference>
<dbReference type="RefSeq" id="WP_015860564.1">
    <property type="nucleotide sequence ID" value="NC_012796.1"/>
</dbReference>
<proteinExistence type="predicted"/>
<accession>C4XQK0</accession>
<reference evidence="1 2" key="1">
    <citation type="journal article" date="2009" name="Genome Res.">
        <title>Whole genome sequence of Desulfovibrio magneticus strain RS-1 revealed common gene clusters in magnetotactic bacteria.</title>
        <authorList>
            <person name="Nakazawa H."/>
            <person name="Arakaki A."/>
            <person name="Narita-Yamada S."/>
            <person name="Yashiro I."/>
            <person name="Jinno K."/>
            <person name="Aoki N."/>
            <person name="Tsuruyama A."/>
            <person name="Okamura Y."/>
            <person name="Tanikawa S."/>
            <person name="Fujita N."/>
            <person name="Takeyama H."/>
            <person name="Matsunaga T."/>
        </authorList>
    </citation>
    <scope>NUCLEOTIDE SEQUENCE [LARGE SCALE GENOMIC DNA]</scope>
    <source>
        <strain evidence="2">ATCC 700980 / DSM 13731 / RS-1</strain>
    </source>
</reference>